<dbReference type="InterPro" id="IPR016181">
    <property type="entry name" value="Acyl_CoA_acyltransferase"/>
</dbReference>
<dbReference type="SUPFAM" id="SSF55729">
    <property type="entry name" value="Acyl-CoA N-acyltransferases (Nat)"/>
    <property type="match status" value="1"/>
</dbReference>
<dbReference type="PROSITE" id="PS51186">
    <property type="entry name" value="GNAT"/>
    <property type="match status" value="1"/>
</dbReference>
<name>A0ABV9DBF1_9MICO</name>
<accession>A0ABV9DBF1</accession>
<dbReference type="CDD" id="cd04301">
    <property type="entry name" value="NAT_SF"/>
    <property type="match status" value="1"/>
</dbReference>
<dbReference type="PANTHER" id="PTHR43792:SF1">
    <property type="entry name" value="N-ACETYLTRANSFERASE DOMAIN-CONTAINING PROTEIN"/>
    <property type="match status" value="1"/>
</dbReference>
<dbReference type="RefSeq" id="WP_222928780.1">
    <property type="nucleotide sequence ID" value="NZ_CP033325.1"/>
</dbReference>
<feature type="domain" description="N-acetyltransferase" evidence="1">
    <location>
        <begin position="14"/>
        <end position="172"/>
    </location>
</feature>
<evidence type="ECO:0000313" key="3">
    <source>
        <dbReference type="Proteomes" id="UP001595955"/>
    </source>
</evidence>
<evidence type="ECO:0000313" key="2">
    <source>
        <dbReference type="EMBL" id="MFC4555375.1"/>
    </source>
</evidence>
<dbReference type="PANTHER" id="PTHR43792">
    <property type="entry name" value="GNAT FAMILY, PUTATIVE (AFU_ORTHOLOGUE AFUA_3G00765)-RELATED-RELATED"/>
    <property type="match status" value="1"/>
</dbReference>
<proteinExistence type="predicted"/>
<sequence>MPWPEIVPLRSRRLLLDPLTVDAAEEMVPVLSDPALYAYTGGQTPTLEQLRAQYAMQVTGQSRDGTQWWLNWVVRWQHSQEPAGYVQATVEDADGVRVAEIAWVVSVPHQRQGIATEASEAMVEWLASCGVQLVVAHVHPDHDASAGVARRLGLHRTERWEDGEVRWERALRDA</sequence>
<evidence type="ECO:0000259" key="1">
    <source>
        <dbReference type="PROSITE" id="PS51186"/>
    </source>
</evidence>
<reference evidence="3" key="1">
    <citation type="journal article" date="2019" name="Int. J. Syst. Evol. Microbiol.">
        <title>The Global Catalogue of Microorganisms (GCM) 10K type strain sequencing project: providing services to taxonomists for standard genome sequencing and annotation.</title>
        <authorList>
            <consortium name="The Broad Institute Genomics Platform"/>
            <consortium name="The Broad Institute Genome Sequencing Center for Infectious Disease"/>
            <person name="Wu L."/>
            <person name="Ma J."/>
        </authorList>
    </citation>
    <scope>NUCLEOTIDE SEQUENCE [LARGE SCALE GENOMIC DNA]</scope>
    <source>
        <strain evidence="3">JCM 3369</strain>
    </source>
</reference>
<dbReference type="InterPro" id="IPR051531">
    <property type="entry name" value="N-acetyltransferase"/>
</dbReference>
<keyword evidence="2" id="KW-0012">Acyltransferase</keyword>
<dbReference type="Gene3D" id="3.40.630.30">
    <property type="match status" value="1"/>
</dbReference>
<keyword evidence="3" id="KW-1185">Reference proteome</keyword>
<dbReference type="Proteomes" id="UP001595955">
    <property type="component" value="Unassembled WGS sequence"/>
</dbReference>
<dbReference type="GO" id="GO:0016746">
    <property type="term" value="F:acyltransferase activity"/>
    <property type="evidence" value="ECO:0007669"/>
    <property type="project" value="UniProtKB-KW"/>
</dbReference>
<comment type="caution">
    <text evidence="2">The sequence shown here is derived from an EMBL/GenBank/DDBJ whole genome shotgun (WGS) entry which is preliminary data.</text>
</comment>
<dbReference type="EMBL" id="JBHSGF010000005">
    <property type="protein sequence ID" value="MFC4555375.1"/>
    <property type="molecule type" value="Genomic_DNA"/>
</dbReference>
<gene>
    <name evidence="2" type="ORF">ACFO3F_08950</name>
</gene>
<dbReference type="InterPro" id="IPR000182">
    <property type="entry name" value="GNAT_dom"/>
</dbReference>
<protein>
    <submittedName>
        <fullName evidence="2">GNAT family N-acetyltransferase</fullName>
        <ecNumber evidence="2">2.3.-.-</ecNumber>
    </submittedName>
</protein>
<keyword evidence="2" id="KW-0808">Transferase</keyword>
<organism evidence="2 3">
    <name type="scientific">Georgenia faecalis</name>
    <dbReference type="NCBI Taxonomy" id="2483799"/>
    <lineage>
        <taxon>Bacteria</taxon>
        <taxon>Bacillati</taxon>
        <taxon>Actinomycetota</taxon>
        <taxon>Actinomycetes</taxon>
        <taxon>Micrococcales</taxon>
        <taxon>Bogoriellaceae</taxon>
        <taxon>Georgenia</taxon>
    </lineage>
</organism>
<dbReference type="EC" id="2.3.-.-" evidence="2"/>
<dbReference type="Pfam" id="PF13302">
    <property type="entry name" value="Acetyltransf_3"/>
    <property type="match status" value="1"/>
</dbReference>